<evidence type="ECO:0008006" key="4">
    <source>
        <dbReference type="Google" id="ProtNLM"/>
    </source>
</evidence>
<feature type="transmembrane region" description="Helical" evidence="1">
    <location>
        <begin position="6"/>
        <end position="27"/>
    </location>
</feature>
<dbReference type="Pfam" id="PF14276">
    <property type="entry name" value="DUF4363"/>
    <property type="match status" value="1"/>
</dbReference>
<sequence length="121" mass="14181">MAKFLYYCIPMVMIIGFVLIMASSPLLKQPMGKNDNVEKYIKIVNRNIIDEKWTDAAKNQKQLKSAWEKVVRRIQFGAERDEMNDINKNIARLKGYIKANDKADALAELSELKNHWYNIRF</sequence>
<comment type="caution">
    <text evidence="2">The sequence shown here is derived from an EMBL/GenBank/DDBJ whole genome shotgun (WGS) entry which is preliminary data.</text>
</comment>
<keyword evidence="3" id="KW-1185">Reference proteome</keyword>
<dbReference type="InterPro" id="IPR025373">
    <property type="entry name" value="DUF4363"/>
</dbReference>
<name>A0ABS2Q178_9BACL</name>
<proteinExistence type="predicted"/>
<organism evidence="2 3">
    <name type="scientific">Scopulibacillus daqui</name>
    <dbReference type="NCBI Taxonomy" id="1469162"/>
    <lineage>
        <taxon>Bacteria</taxon>
        <taxon>Bacillati</taxon>
        <taxon>Bacillota</taxon>
        <taxon>Bacilli</taxon>
        <taxon>Bacillales</taxon>
        <taxon>Sporolactobacillaceae</taxon>
        <taxon>Scopulibacillus</taxon>
    </lineage>
</organism>
<dbReference type="RefSeq" id="WP_205003951.1">
    <property type="nucleotide sequence ID" value="NZ_JAFBER010000015.1"/>
</dbReference>
<dbReference type="Proteomes" id="UP000808914">
    <property type="component" value="Unassembled WGS sequence"/>
</dbReference>
<evidence type="ECO:0000313" key="3">
    <source>
        <dbReference type="Proteomes" id="UP000808914"/>
    </source>
</evidence>
<keyword evidence="1" id="KW-0812">Transmembrane</keyword>
<keyword evidence="1" id="KW-1133">Transmembrane helix</keyword>
<reference evidence="2 3" key="1">
    <citation type="submission" date="2021-01" db="EMBL/GenBank/DDBJ databases">
        <title>Genomic Encyclopedia of Type Strains, Phase IV (KMG-IV): sequencing the most valuable type-strain genomes for metagenomic binning, comparative biology and taxonomic classification.</title>
        <authorList>
            <person name="Goeker M."/>
        </authorList>
    </citation>
    <scope>NUCLEOTIDE SEQUENCE [LARGE SCALE GENOMIC DNA]</scope>
    <source>
        <strain evidence="2 3">DSM 28236</strain>
    </source>
</reference>
<accession>A0ABS2Q178</accession>
<protein>
    <recommendedName>
        <fullName evidence="4">DUF4363 family protein</fullName>
    </recommendedName>
</protein>
<dbReference type="EMBL" id="JAFBER010000015">
    <property type="protein sequence ID" value="MBM7646049.1"/>
    <property type="molecule type" value="Genomic_DNA"/>
</dbReference>
<evidence type="ECO:0000256" key="1">
    <source>
        <dbReference type="SAM" id="Phobius"/>
    </source>
</evidence>
<evidence type="ECO:0000313" key="2">
    <source>
        <dbReference type="EMBL" id="MBM7646049.1"/>
    </source>
</evidence>
<gene>
    <name evidence="2" type="ORF">JOD45_002274</name>
</gene>
<keyword evidence="1" id="KW-0472">Membrane</keyword>